<dbReference type="PANTHER" id="PTHR41313">
    <property type="entry name" value="ADENINE-SPECIFIC METHYLTRANSFERASE"/>
    <property type="match status" value="1"/>
</dbReference>
<dbReference type="SUPFAM" id="SSF52540">
    <property type="entry name" value="P-loop containing nucleoside triphosphate hydrolases"/>
    <property type="match status" value="1"/>
</dbReference>
<dbReference type="InterPro" id="IPR052933">
    <property type="entry name" value="DNA_Protect_Modify"/>
</dbReference>
<gene>
    <name evidence="1" type="ORF">S01H1_34211</name>
</gene>
<reference evidence="1" key="1">
    <citation type="journal article" date="2014" name="Front. Microbiol.">
        <title>High frequency of phylogenetically diverse reductive dehalogenase-homologous genes in deep subseafloor sedimentary metagenomes.</title>
        <authorList>
            <person name="Kawai M."/>
            <person name="Futagami T."/>
            <person name="Toyoda A."/>
            <person name="Takaki Y."/>
            <person name="Nishi S."/>
            <person name="Hori S."/>
            <person name="Arai W."/>
            <person name="Tsubouchi T."/>
            <person name="Morono Y."/>
            <person name="Uchiyama I."/>
            <person name="Ito T."/>
            <person name="Fujiyama A."/>
            <person name="Inagaki F."/>
            <person name="Takami H."/>
        </authorList>
    </citation>
    <scope>NUCLEOTIDE SEQUENCE</scope>
    <source>
        <strain evidence="1">Expedition CK06-06</strain>
    </source>
</reference>
<dbReference type="AlphaFoldDB" id="X0U7V3"/>
<dbReference type="EMBL" id="BARS01021284">
    <property type="protein sequence ID" value="GAG01879.1"/>
    <property type="molecule type" value="Genomic_DNA"/>
</dbReference>
<feature type="non-terminal residue" evidence="1">
    <location>
        <position position="1"/>
    </location>
</feature>
<evidence type="ECO:0008006" key="2">
    <source>
        <dbReference type="Google" id="ProtNLM"/>
    </source>
</evidence>
<accession>X0U7V3</accession>
<feature type="non-terminal residue" evidence="1">
    <location>
        <position position="272"/>
    </location>
</feature>
<evidence type="ECO:0000313" key="1">
    <source>
        <dbReference type="EMBL" id="GAG01879.1"/>
    </source>
</evidence>
<dbReference type="PANTHER" id="PTHR41313:SF1">
    <property type="entry name" value="DNA METHYLASE ADENINE-SPECIFIC DOMAIN-CONTAINING PROTEIN"/>
    <property type="match status" value="1"/>
</dbReference>
<comment type="caution">
    <text evidence="1">The sequence shown here is derived from an EMBL/GenBank/DDBJ whole genome shotgun (WGS) entry which is preliminary data.</text>
</comment>
<dbReference type="Gene3D" id="3.40.50.300">
    <property type="entry name" value="P-loop containing nucleotide triphosphate hydrolases"/>
    <property type="match status" value="1"/>
</dbReference>
<name>X0U7V3_9ZZZZ</name>
<proteinExistence type="predicted"/>
<organism evidence="1">
    <name type="scientific">marine sediment metagenome</name>
    <dbReference type="NCBI Taxonomy" id="412755"/>
    <lineage>
        <taxon>unclassified sequences</taxon>
        <taxon>metagenomes</taxon>
        <taxon>ecological metagenomes</taxon>
    </lineage>
</organism>
<protein>
    <recommendedName>
        <fullName evidence="2">Helicase ATP-binding domain-containing protein</fullName>
    </recommendedName>
</protein>
<dbReference type="InterPro" id="IPR027417">
    <property type="entry name" value="P-loop_NTPase"/>
</dbReference>
<sequence>YPGQVPDEIIQLRRGQNNAVWRGITDRTVLYDHAVGAGKTFLGVARAMERRRMGLANKPLIVVPNHIVTAWGSDIYKLYPGAKALIPSKRDMTKRGRRRFFARMATGDWDIIVIPHSFMKFLSLSDPVTESYLREEIAIAMAGLAEAEAIAEEEDTGGGRRFKPLSVKQAENLVDRLTGRLEKVLNREGGDRLLTFEQIGIDDLTIDESHEFKNLQYTTTLQGVKGMGNALGSEKAMDLYFKTKYLNRQNNGIAFMTGTPISNSAVEMHTIM</sequence>